<dbReference type="EMBL" id="BNCO01000008">
    <property type="protein sequence ID" value="GIL50214.1"/>
    <property type="molecule type" value="Genomic_DNA"/>
</dbReference>
<proteinExistence type="inferred from homology"/>
<dbReference type="AlphaFoldDB" id="A0A8J4EX09"/>
<dbReference type="GO" id="GO:0003756">
    <property type="term" value="F:protein disulfide isomerase activity"/>
    <property type="evidence" value="ECO:0007669"/>
    <property type="project" value="TreeGrafter"/>
</dbReference>
<dbReference type="InterPro" id="IPR036249">
    <property type="entry name" value="Thioredoxin-like_sf"/>
</dbReference>
<comment type="caution">
    <text evidence="5">The sequence shown here is derived from an EMBL/GenBank/DDBJ whole genome shotgun (WGS) entry which is preliminary data.</text>
</comment>
<feature type="compositionally biased region" description="Gly residues" evidence="3">
    <location>
        <begin position="277"/>
        <end position="288"/>
    </location>
</feature>
<evidence type="ECO:0000313" key="6">
    <source>
        <dbReference type="Proteomes" id="UP000747399"/>
    </source>
</evidence>
<dbReference type="InterPro" id="IPR013766">
    <property type="entry name" value="Thioredoxin_domain"/>
</dbReference>
<evidence type="ECO:0000259" key="4">
    <source>
        <dbReference type="PROSITE" id="PS51352"/>
    </source>
</evidence>
<dbReference type="Pfam" id="PF00085">
    <property type="entry name" value="Thioredoxin"/>
    <property type="match status" value="1"/>
</dbReference>
<dbReference type="PANTHER" id="PTHR45672">
    <property type="entry name" value="PROTEIN DISULFIDE-ISOMERASE C17H9.14C-RELATED"/>
    <property type="match status" value="1"/>
</dbReference>
<dbReference type="PANTHER" id="PTHR45672:SF3">
    <property type="entry name" value="THIOREDOXIN DOMAIN-CONTAINING PROTEIN 5"/>
    <property type="match status" value="1"/>
</dbReference>
<dbReference type="PROSITE" id="PS51352">
    <property type="entry name" value="THIOREDOXIN_2"/>
    <property type="match status" value="1"/>
</dbReference>
<reference evidence="5" key="1">
    <citation type="journal article" date="2021" name="Proc. Natl. Acad. Sci. U.S.A.">
        <title>Three genomes in the algal genus Volvox reveal the fate of a haploid sex-determining region after a transition to homothallism.</title>
        <authorList>
            <person name="Yamamoto K."/>
            <person name="Hamaji T."/>
            <person name="Kawai-Toyooka H."/>
            <person name="Matsuzaki R."/>
            <person name="Takahashi F."/>
            <person name="Nishimura Y."/>
            <person name="Kawachi M."/>
            <person name="Noguchi H."/>
            <person name="Minakuchi Y."/>
            <person name="Umen J.G."/>
            <person name="Toyoda A."/>
            <person name="Nozaki H."/>
        </authorList>
    </citation>
    <scope>NUCLEOTIDE SEQUENCE</scope>
    <source>
        <strain evidence="5">NIES-3780</strain>
    </source>
</reference>
<feature type="domain" description="Thioredoxin" evidence="4">
    <location>
        <begin position="12"/>
        <end position="124"/>
    </location>
</feature>
<feature type="compositionally biased region" description="Low complexity" evidence="3">
    <location>
        <begin position="175"/>
        <end position="186"/>
    </location>
</feature>
<evidence type="ECO:0000313" key="5">
    <source>
        <dbReference type="EMBL" id="GIL50214.1"/>
    </source>
</evidence>
<keyword evidence="2" id="KW-0732">Signal</keyword>
<feature type="region of interest" description="Disordered" evidence="3">
    <location>
        <begin position="214"/>
        <end position="240"/>
    </location>
</feature>
<dbReference type="GO" id="GO:0005783">
    <property type="term" value="C:endoplasmic reticulum"/>
    <property type="evidence" value="ECO:0007669"/>
    <property type="project" value="TreeGrafter"/>
</dbReference>
<evidence type="ECO:0000256" key="1">
    <source>
        <dbReference type="ARBA" id="ARBA00006347"/>
    </source>
</evidence>
<evidence type="ECO:0000256" key="2">
    <source>
        <dbReference type="ARBA" id="ARBA00022729"/>
    </source>
</evidence>
<gene>
    <name evidence="5" type="ORF">Vafri_6331</name>
</gene>
<keyword evidence="6" id="KW-1185">Reference proteome</keyword>
<dbReference type="CDD" id="cd02961">
    <property type="entry name" value="PDI_a_family"/>
    <property type="match status" value="1"/>
</dbReference>
<comment type="similarity">
    <text evidence="1">Belongs to the protein disulfide isomerase family.</text>
</comment>
<dbReference type="Proteomes" id="UP000747399">
    <property type="component" value="Unassembled WGS sequence"/>
</dbReference>
<feature type="region of interest" description="Disordered" evidence="3">
    <location>
        <begin position="164"/>
        <end position="198"/>
    </location>
</feature>
<protein>
    <recommendedName>
        <fullName evidence="4">Thioredoxin domain-containing protein</fullName>
    </recommendedName>
</protein>
<organism evidence="5 6">
    <name type="scientific">Volvox africanus</name>
    <dbReference type="NCBI Taxonomy" id="51714"/>
    <lineage>
        <taxon>Eukaryota</taxon>
        <taxon>Viridiplantae</taxon>
        <taxon>Chlorophyta</taxon>
        <taxon>core chlorophytes</taxon>
        <taxon>Chlorophyceae</taxon>
        <taxon>CS clade</taxon>
        <taxon>Chlamydomonadales</taxon>
        <taxon>Volvocaceae</taxon>
        <taxon>Volvox</taxon>
    </lineage>
</organism>
<dbReference type="InterPro" id="IPR051063">
    <property type="entry name" value="PDI"/>
</dbReference>
<sequence>MESTSGVGAQTMPPSSKVRELNIWTFQGSVGDSRLWFVKFYVPWCRGCKRMMGQYDELAEAFESNPEVVIARFDCMQNENLCERLGVDRTPTLKLFFNGTVVETYKADFYHVELMGPFLRIMLEKYKGVKQSKTPDMHAGAAAAGGVGVRGAGNTQDDAAAARLEGGSNSSMATSPEGAPGPAGSAGRAGPGHGSVEVQPDDVIRATPLEAGVYDRPAGATPLESGCSDGEGGGTKGLSDKQLDVRTASCKWVGPDLAEDAVLTEVASAVAADVPVGGGGGGGGGDGGEPLTRRGRHGGLAVEILQRERGEL</sequence>
<dbReference type="SUPFAM" id="SSF52833">
    <property type="entry name" value="Thioredoxin-like"/>
    <property type="match status" value="1"/>
</dbReference>
<feature type="region of interest" description="Disordered" evidence="3">
    <location>
        <begin position="277"/>
        <end position="298"/>
    </location>
</feature>
<dbReference type="Gene3D" id="3.40.30.10">
    <property type="entry name" value="Glutaredoxin"/>
    <property type="match status" value="1"/>
</dbReference>
<name>A0A8J4EX09_9CHLO</name>
<dbReference type="GO" id="GO:0006457">
    <property type="term" value="P:protein folding"/>
    <property type="evidence" value="ECO:0007669"/>
    <property type="project" value="TreeGrafter"/>
</dbReference>
<evidence type="ECO:0000256" key="3">
    <source>
        <dbReference type="SAM" id="MobiDB-lite"/>
    </source>
</evidence>
<accession>A0A8J4EX09</accession>